<sequence length="422" mass="45275">MDRGDSRADAASGVAVEIVAFLLAATGPLLRKLFPETALANAPITCTGRGVPYDQGAKRLVPPSPPSVPSNVMSVMMLSPVVSAAAEAASVGFALPLANWQLLGQKPMNVVWLAIVLFVLFLIAILGFFFIRYGKLWFQAYMSVADVSLMSLIRMHFTKVNPNVIVQAKVMSAQAGLSISRRDGISTRRLEAHYLAGGNVMNVIHAIIAAHRAEIPLDFDQAAAIDLAGRDVLDAVQTSVYPKVIDCPDPSRTGKTTLSAITKNGIELRVRARVTVRTNIEQLIGGATEDTVIARVGEAIISSIGSTTDHFKVLENPDMITRVVLSRGLDAQTAFEIVSIDIADIDVGENIGARLQSDQAEADTRVARAQAERRRAEAIAEEQQMKAKVAENRSQLVLAEAKVPMAMAEAFRGGRITAPNAN</sequence>
<dbReference type="EMBL" id="BAABRO010000006">
    <property type="protein sequence ID" value="GAA5507769.1"/>
    <property type="molecule type" value="Genomic_DNA"/>
</dbReference>
<feature type="coiled-coil region" evidence="6">
    <location>
        <begin position="366"/>
        <end position="393"/>
    </location>
</feature>
<reference evidence="7 8" key="1">
    <citation type="submission" date="2024-02" db="EMBL/GenBank/DDBJ databases">
        <title>Rhodopirellula caenicola NBRC 110016.</title>
        <authorList>
            <person name="Ichikawa N."/>
            <person name="Katano-Makiyama Y."/>
            <person name="Hidaka K."/>
        </authorList>
    </citation>
    <scope>NUCLEOTIDE SEQUENCE [LARGE SCALE GENOMIC DNA]</scope>
    <source>
        <strain evidence="7 8">NBRC 110016</strain>
    </source>
</reference>
<evidence type="ECO:0000256" key="1">
    <source>
        <dbReference type="ARBA" id="ARBA00022475"/>
    </source>
</evidence>
<comment type="caution">
    <text evidence="7">The sequence shown here is derived from an EMBL/GenBank/DDBJ whole genome shotgun (WGS) entry which is preliminary data.</text>
</comment>
<evidence type="ECO:0000256" key="5">
    <source>
        <dbReference type="HAMAP-Rule" id="MF_01562"/>
    </source>
</evidence>
<dbReference type="NCBIfam" id="NF010186">
    <property type="entry name" value="PRK13665.1"/>
    <property type="match status" value="1"/>
</dbReference>
<gene>
    <name evidence="5" type="primary">floA</name>
    <name evidence="7" type="ORF">Rcae01_03226</name>
</gene>
<protein>
    <recommendedName>
        <fullName evidence="5">Flotillin-like protein FloA</fullName>
    </recommendedName>
</protein>
<feature type="transmembrane region" description="Helical" evidence="5">
    <location>
        <begin position="110"/>
        <end position="130"/>
    </location>
</feature>
<evidence type="ECO:0000256" key="6">
    <source>
        <dbReference type="SAM" id="Coils"/>
    </source>
</evidence>
<comment type="similarity">
    <text evidence="5">Belongs to the flotillin-like FloA family.</text>
</comment>
<dbReference type="Proteomes" id="UP001416858">
    <property type="component" value="Unassembled WGS sequence"/>
</dbReference>
<feature type="transmembrane region" description="Helical" evidence="5">
    <location>
        <begin position="12"/>
        <end position="30"/>
    </location>
</feature>
<evidence type="ECO:0000256" key="2">
    <source>
        <dbReference type="ARBA" id="ARBA00022692"/>
    </source>
</evidence>
<dbReference type="Pfam" id="PF12127">
    <property type="entry name" value="FloA"/>
    <property type="match status" value="1"/>
</dbReference>
<evidence type="ECO:0000256" key="4">
    <source>
        <dbReference type="ARBA" id="ARBA00023136"/>
    </source>
</evidence>
<comment type="function">
    <text evidence="5">Found in functional membrane microdomains (FMM) that may be equivalent to eukaryotic membrane rafts FMMs are highly dynamic and increase in number as cells age. Flotillins are thought to be important factors in membrane fluidity.</text>
</comment>
<evidence type="ECO:0000256" key="3">
    <source>
        <dbReference type="ARBA" id="ARBA00022989"/>
    </source>
</evidence>
<evidence type="ECO:0000313" key="8">
    <source>
        <dbReference type="Proteomes" id="UP001416858"/>
    </source>
</evidence>
<proteinExistence type="inferred from homology"/>
<accession>A0ABP9VRH3</accession>
<organism evidence="7 8">
    <name type="scientific">Novipirellula caenicola</name>
    <dbReference type="NCBI Taxonomy" id="1536901"/>
    <lineage>
        <taxon>Bacteria</taxon>
        <taxon>Pseudomonadati</taxon>
        <taxon>Planctomycetota</taxon>
        <taxon>Planctomycetia</taxon>
        <taxon>Pirellulales</taxon>
        <taxon>Pirellulaceae</taxon>
        <taxon>Novipirellula</taxon>
    </lineage>
</organism>
<name>A0ABP9VRH3_9BACT</name>
<dbReference type="InterPro" id="IPR022853">
    <property type="entry name" value="FloA"/>
</dbReference>
<keyword evidence="4 5" id="KW-0472">Membrane</keyword>
<comment type="subunit">
    <text evidence="5">Homooligomerizes.</text>
</comment>
<evidence type="ECO:0000313" key="7">
    <source>
        <dbReference type="EMBL" id="GAA5507769.1"/>
    </source>
</evidence>
<feature type="transmembrane region" description="Helical" evidence="5">
    <location>
        <begin position="72"/>
        <end position="98"/>
    </location>
</feature>
<comment type="caution">
    <text evidence="5">Lacks conserved residue(s) required for the propagation of feature annotation.</text>
</comment>
<keyword evidence="8" id="KW-1185">Reference proteome</keyword>
<comment type="subcellular location">
    <subcellularLocation>
        <location evidence="5">Cell membrane</location>
        <topology evidence="5">Multi-pass membrane protein</topology>
    </subcellularLocation>
    <subcellularLocation>
        <location evidence="5">Membrane raft</location>
        <topology evidence="5">Multi-pass membrane protein</topology>
    </subcellularLocation>
</comment>
<keyword evidence="3 5" id="KW-1133">Transmembrane helix</keyword>
<keyword evidence="1 5" id="KW-1003">Cell membrane</keyword>
<dbReference type="HAMAP" id="MF_01562">
    <property type="entry name" value="FloA"/>
    <property type="match status" value="1"/>
</dbReference>
<keyword evidence="6" id="KW-0175">Coiled coil</keyword>
<keyword evidence="2 5" id="KW-0812">Transmembrane</keyword>